<keyword evidence="2" id="KW-1185">Reference proteome</keyword>
<proteinExistence type="predicted"/>
<evidence type="ECO:0000313" key="1">
    <source>
        <dbReference type="EMBL" id="MFC7331396.1"/>
    </source>
</evidence>
<accession>A0ABW2KN04</accession>
<comment type="caution">
    <text evidence="1">The sequence shown here is derived from an EMBL/GenBank/DDBJ whole genome shotgun (WGS) entry which is preliminary data.</text>
</comment>
<reference evidence="2" key="1">
    <citation type="journal article" date="2019" name="Int. J. Syst. Evol. Microbiol.">
        <title>The Global Catalogue of Microorganisms (GCM) 10K type strain sequencing project: providing services to taxonomists for standard genome sequencing and annotation.</title>
        <authorList>
            <consortium name="The Broad Institute Genomics Platform"/>
            <consortium name="The Broad Institute Genome Sequencing Center for Infectious Disease"/>
            <person name="Wu L."/>
            <person name="Ma J."/>
        </authorList>
    </citation>
    <scope>NUCLEOTIDE SEQUENCE [LARGE SCALE GENOMIC DNA]</scope>
    <source>
        <strain evidence="2">CGMCC 4.7382</strain>
    </source>
</reference>
<evidence type="ECO:0000313" key="2">
    <source>
        <dbReference type="Proteomes" id="UP001596540"/>
    </source>
</evidence>
<gene>
    <name evidence="1" type="ORF">ACFQRF_27000</name>
</gene>
<dbReference type="Proteomes" id="UP001596540">
    <property type="component" value="Unassembled WGS sequence"/>
</dbReference>
<dbReference type="RefSeq" id="WP_379874213.1">
    <property type="nucleotide sequence ID" value="NZ_JBHTBH010000020.1"/>
</dbReference>
<dbReference type="EMBL" id="JBHTBH010000020">
    <property type="protein sequence ID" value="MFC7331396.1"/>
    <property type="molecule type" value="Genomic_DNA"/>
</dbReference>
<organism evidence="1 2">
    <name type="scientific">Marinactinospora rubrisoli</name>
    <dbReference type="NCBI Taxonomy" id="2715399"/>
    <lineage>
        <taxon>Bacteria</taxon>
        <taxon>Bacillati</taxon>
        <taxon>Actinomycetota</taxon>
        <taxon>Actinomycetes</taxon>
        <taxon>Streptosporangiales</taxon>
        <taxon>Nocardiopsidaceae</taxon>
        <taxon>Marinactinospora</taxon>
    </lineage>
</organism>
<name>A0ABW2KN04_9ACTN</name>
<sequence length="71" mass="7723">MMSILSRPTVEATEGVRFLDDLVRGTDPGLWVYGPLPGEDLEATVTRREIARGLAELVAARWSTARPAGAR</sequence>
<protein>
    <submittedName>
        <fullName evidence="1">Uncharacterized protein</fullName>
    </submittedName>
</protein>